<dbReference type="GO" id="GO:0031593">
    <property type="term" value="F:polyubiquitin modification-dependent protein binding"/>
    <property type="evidence" value="ECO:0007669"/>
    <property type="project" value="TreeGrafter"/>
</dbReference>
<evidence type="ECO:0000256" key="1">
    <source>
        <dbReference type="ARBA" id="ARBA00004123"/>
    </source>
</evidence>
<evidence type="ECO:0000313" key="14">
    <source>
        <dbReference type="Ensembl" id="ENSSGRP00000019033.1"/>
    </source>
</evidence>
<feature type="compositionally biased region" description="Polar residues" evidence="12">
    <location>
        <begin position="1063"/>
        <end position="1075"/>
    </location>
</feature>
<dbReference type="PANTHER" id="PTHR15204">
    <property type="entry name" value="LARGE PROLINE-RICH PROTEIN BAG6"/>
    <property type="match status" value="1"/>
</dbReference>
<dbReference type="Ensembl" id="ENSSGRT00000020556.1">
    <property type="protein sequence ID" value="ENSSGRP00000019033.1"/>
    <property type="gene ID" value="ENSSGRG00000010451.1"/>
</dbReference>
<dbReference type="Pfam" id="PF00240">
    <property type="entry name" value="ubiquitin"/>
    <property type="match status" value="1"/>
</dbReference>
<feature type="compositionally biased region" description="Low complexity" evidence="12">
    <location>
        <begin position="531"/>
        <end position="574"/>
    </location>
</feature>
<feature type="region of interest" description="Disordered" evidence="12">
    <location>
        <begin position="81"/>
        <end position="126"/>
    </location>
</feature>
<feature type="region of interest" description="Disordered" evidence="12">
    <location>
        <begin position="625"/>
        <end position="662"/>
    </location>
</feature>
<evidence type="ECO:0000313" key="15">
    <source>
        <dbReference type="Proteomes" id="UP000472262"/>
    </source>
</evidence>
<dbReference type="GO" id="GO:0006915">
    <property type="term" value="P:apoptotic process"/>
    <property type="evidence" value="ECO:0007669"/>
    <property type="project" value="UniProtKB-KW"/>
</dbReference>
<dbReference type="InterPro" id="IPR029071">
    <property type="entry name" value="Ubiquitin-like_domsf"/>
</dbReference>
<dbReference type="FunFam" id="3.10.20.90:FF:000041">
    <property type="entry name" value="large proline-rich protein BAG6 isoform X1"/>
    <property type="match status" value="1"/>
</dbReference>
<evidence type="ECO:0000256" key="3">
    <source>
        <dbReference type="ARBA" id="ARBA00004550"/>
    </source>
</evidence>
<evidence type="ECO:0000256" key="9">
    <source>
        <dbReference type="ARBA" id="ARBA00023186"/>
    </source>
</evidence>
<dbReference type="SUPFAM" id="SSF54236">
    <property type="entry name" value="Ubiquitin-like"/>
    <property type="match status" value="1"/>
</dbReference>
<dbReference type="AlphaFoldDB" id="A0A672L6V1"/>
<feature type="compositionally biased region" description="Polar residues" evidence="12">
    <location>
        <begin position="343"/>
        <end position="356"/>
    </location>
</feature>
<feature type="region of interest" description="Disordered" evidence="12">
    <location>
        <begin position="1052"/>
        <end position="1075"/>
    </location>
</feature>
<dbReference type="GO" id="GO:0051787">
    <property type="term" value="F:misfolded protein binding"/>
    <property type="evidence" value="ECO:0007669"/>
    <property type="project" value="TreeGrafter"/>
</dbReference>
<reference evidence="14" key="1">
    <citation type="submission" date="2025-08" db="UniProtKB">
        <authorList>
            <consortium name="Ensembl"/>
        </authorList>
    </citation>
    <scope>IDENTIFICATION</scope>
</reference>
<sequence length="1075" mass="116284">MEEHSNNNIEVTVKTLDSQSRSYTVQTQMTVKEFKEHISPSVGIPVDKQRLIYQGRVLQDEKTLTEYNVEGKVIHLVERAPPQTTQQGSGSGGVPGPSGATQGGNQNPNSTSSSQGTPLGPTHDRNANSYVMLGTFNVPVNIMDPQQIQVESFLYSVSLTNGSVNVQIDLDQSLQSEPRLRLLLAENLLRDTNAVIQRLEVSYIPENYLAFHPSPAEMVEMLTELRRVEERLQPFIQRAHLILEAATTADYNNNTQERDEDQRILNLVGEALRLLGNALVALSDLRCNLLSNPPRHLHVIRPMSHYTSSVLTPAGVHHLPVQLNLGTTVTMSANDRPAADDQPPQSTGQSDQQRQGPTPAAQPSQANQQSAEPGPRVIRISHQTMEPVVMMQMNIDGGFLLYIPGLPPEFMQAIVHQVTQQAMVMANAASTGQQGQQTTPPAANVGSGSNPAPVPPYPPQARVVFTRPSFTHRMASPTFTTRGATINLRAAVPPMMGQQPGQAGHFPPAALNQMVGGLVSQLLSGAAGQTTTSSSQTFTFSTSTSTSTPSTTTTTTSGSGSTQSNSTNTSTPQPGSAPPPPQENPLGGNLEQLLGSLLGGAVATGGQGPSITVTMPGVPTFIQGVTDFMQPPAGQPPTSTPTAPTATPNAASAPGAATAGEGLNPELFTGIVQGVLSTMMGSLGTPQNETESIAQFIQRLSQTSNIFTPGTGDAMGFFGDLLALVCQNFSMVDMVLLLHGQHQPLGRIQPQLAQFFTEHFLQGREPTETNITAAADDLIAELEEYITESFSTVAVRDGVDITQTNRAFLRQQLVGIATHILHCTDQTFGPRLLQLCNRALFECLALNLYCLNGEQSALTAVINHRLRTMSAEVNPSLVNWLTSMMTMRLQVILEHIPITEEQITQYIIHTQVDSTSYEGWLVCSAGCSHSQDGLVRSGKIESETECYSECGFDVLWCLQEWVPIIRQDQISQRKMKAQPPLSDAYLLGMPAKRRKMVKSDGPKLSLTEAVSQAAKSVGVTPISAPNALQEDLEKPELQEAYSEQLKNDIKKRVKEDPDYNSRRFPNTHQVFSPDS</sequence>
<name>A0A672L6V1_SINGR</name>
<organism evidence="14 15">
    <name type="scientific">Sinocyclocheilus grahami</name>
    <name type="common">Dianchi golden-line fish</name>
    <name type="synonym">Barbus grahami</name>
    <dbReference type="NCBI Taxonomy" id="75366"/>
    <lineage>
        <taxon>Eukaryota</taxon>
        <taxon>Metazoa</taxon>
        <taxon>Chordata</taxon>
        <taxon>Craniata</taxon>
        <taxon>Vertebrata</taxon>
        <taxon>Euteleostomi</taxon>
        <taxon>Actinopterygii</taxon>
        <taxon>Neopterygii</taxon>
        <taxon>Teleostei</taxon>
        <taxon>Ostariophysi</taxon>
        <taxon>Cypriniformes</taxon>
        <taxon>Cyprinidae</taxon>
        <taxon>Cyprininae</taxon>
        <taxon>Sinocyclocheilus</taxon>
    </lineage>
</organism>
<gene>
    <name evidence="14" type="primary">bag6</name>
</gene>
<feature type="compositionally biased region" description="Polar residues" evidence="12">
    <location>
        <begin position="103"/>
        <end position="117"/>
    </location>
</feature>
<dbReference type="GO" id="GO:0036503">
    <property type="term" value="P:ERAD pathway"/>
    <property type="evidence" value="ECO:0007669"/>
    <property type="project" value="TreeGrafter"/>
</dbReference>
<feature type="compositionally biased region" description="Low complexity" evidence="12">
    <location>
        <begin position="433"/>
        <end position="444"/>
    </location>
</feature>
<dbReference type="GO" id="GO:0005634">
    <property type="term" value="C:nucleus"/>
    <property type="evidence" value="ECO:0007669"/>
    <property type="project" value="UniProtKB-SubCell"/>
</dbReference>
<feature type="region of interest" description="Disordered" evidence="12">
    <location>
        <begin position="531"/>
        <end position="591"/>
    </location>
</feature>
<comment type="subcellular location">
    <subcellularLocation>
        <location evidence="2">Cytoplasm</location>
        <location evidence="2">Cytosol</location>
    </subcellularLocation>
    <subcellularLocation>
        <location evidence="1">Nucleus</location>
    </subcellularLocation>
    <subcellularLocation>
        <location evidence="3">Secreted</location>
        <location evidence="3">Extracellular exosome</location>
    </subcellularLocation>
</comment>
<protein>
    <recommendedName>
        <fullName evidence="11">BCL2-associated athanogene 6</fullName>
    </recommendedName>
</protein>
<evidence type="ECO:0000256" key="7">
    <source>
        <dbReference type="ARBA" id="ARBA00022703"/>
    </source>
</evidence>
<dbReference type="PANTHER" id="PTHR15204:SF0">
    <property type="entry name" value="LARGE PROLINE-RICH PROTEIN BAG6"/>
    <property type="match status" value="1"/>
</dbReference>
<evidence type="ECO:0000256" key="8">
    <source>
        <dbReference type="ARBA" id="ARBA00022853"/>
    </source>
</evidence>
<evidence type="ECO:0000256" key="12">
    <source>
        <dbReference type="SAM" id="MobiDB-lite"/>
    </source>
</evidence>
<evidence type="ECO:0000256" key="6">
    <source>
        <dbReference type="ARBA" id="ARBA00022525"/>
    </source>
</evidence>
<dbReference type="SMART" id="SM00213">
    <property type="entry name" value="UBQ"/>
    <property type="match status" value="1"/>
</dbReference>
<keyword evidence="15" id="KW-1185">Reference proteome</keyword>
<keyword evidence="4" id="KW-0813">Transport</keyword>
<feature type="domain" description="Ubiquitin-like" evidence="13">
    <location>
        <begin position="9"/>
        <end position="70"/>
    </location>
</feature>
<dbReference type="PROSITE" id="PS50053">
    <property type="entry name" value="UBIQUITIN_2"/>
    <property type="match status" value="1"/>
</dbReference>
<dbReference type="GO" id="GO:0071818">
    <property type="term" value="C:BAT3 complex"/>
    <property type="evidence" value="ECO:0007669"/>
    <property type="project" value="TreeGrafter"/>
</dbReference>
<dbReference type="Pfam" id="PF20960">
    <property type="entry name" value="Bag6_BAGS"/>
    <property type="match status" value="1"/>
</dbReference>
<evidence type="ECO:0000256" key="10">
    <source>
        <dbReference type="ARBA" id="ARBA00023242"/>
    </source>
</evidence>
<accession>A0A672L6V1</accession>
<keyword evidence="5" id="KW-0963">Cytoplasm</keyword>
<proteinExistence type="predicted"/>
<evidence type="ECO:0000256" key="11">
    <source>
        <dbReference type="ARBA" id="ARBA00030033"/>
    </source>
</evidence>
<evidence type="ECO:0000256" key="5">
    <source>
        <dbReference type="ARBA" id="ARBA00022490"/>
    </source>
</evidence>
<evidence type="ECO:0000256" key="4">
    <source>
        <dbReference type="ARBA" id="ARBA00022448"/>
    </source>
</evidence>
<dbReference type="GO" id="GO:0005576">
    <property type="term" value="C:extracellular region"/>
    <property type="evidence" value="ECO:0007669"/>
    <property type="project" value="UniProtKB-SubCell"/>
</dbReference>
<feature type="compositionally biased region" description="Basic and acidic residues" evidence="12">
    <location>
        <begin position="1052"/>
        <end position="1061"/>
    </location>
</feature>
<dbReference type="InterPro" id="IPR048926">
    <property type="entry name" value="Bag6_BAGS"/>
</dbReference>
<dbReference type="InterPro" id="IPR000626">
    <property type="entry name" value="Ubiquitin-like_dom"/>
</dbReference>
<feature type="region of interest" description="Disordered" evidence="12">
    <location>
        <begin position="433"/>
        <end position="454"/>
    </location>
</feature>
<dbReference type="GO" id="GO:0006325">
    <property type="term" value="P:chromatin organization"/>
    <property type="evidence" value="ECO:0007669"/>
    <property type="project" value="UniProtKB-KW"/>
</dbReference>
<dbReference type="InterPro" id="IPR021925">
    <property type="entry name" value="BAG6"/>
</dbReference>
<keyword evidence="9" id="KW-0143">Chaperone</keyword>
<dbReference type="Proteomes" id="UP000472262">
    <property type="component" value="Unassembled WGS sequence"/>
</dbReference>
<dbReference type="Pfam" id="PF12057">
    <property type="entry name" value="BAG6"/>
    <property type="match status" value="1"/>
</dbReference>
<keyword evidence="7" id="KW-0053">Apoptosis</keyword>
<dbReference type="Gene3D" id="3.10.20.90">
    <property type="entry name" value="Phosphatidylinositol 3-kinase Catalytic Subunit, Chain A, domain 1"/>
    <property type="match status" value="1"/>
</dbReference>
<feature type="region of interest" description="Disordered" evidence="12">
    <location>
        <begin position="333"/>
        <end position="375"/>
    </location>
</feature>
<keyword evidence="6" id="KW-0964">Secreted</keyword>
<evidence type="ECO:0000256" key="2">
    <source>
        <dbReference type="ARBA" id="ARBA00004514"/>
    </source>
</evidence>
<feature type="compositionally biased region" description="Low complexity" evidence="12">
    <location>
        <begin position="357"/>
        <end position="373"/>
    </location>
</feature>
<dbReference type="CDD" id="cd01809">
    <property type="entry name" value="Ubl_BAG6"/>
    <property type="match status" value="1"/>
</dbReference>
<evidence type="ECO:0000259" key="13">
    <source>
        <dbReference type="PROSITE" id="PS50053"/>
    </source>
</evidence>
<keyword evidence="10" id="KW-0539">Nucleus</keyword>
<feature type="compositionally biased region" description="Low complexity" evidence="12">
    <location>
        <begin position="640"/>
        <end position="659"/>
    </location>
</feature>
<reference evidence="14" key="2">
    <citation type="submission" date="2025-09" db="UniProtKB">
        <authorList>
            <consortium name="Ensembl"/>
        </authorList>
    </citation>
    <scope>IDENTIFICATION</scope>
</reference>
<keyword evidence="8" id="KW-0156">Chromatin regulator</keyword>